<dbReference type="Pfam" id="PF05119">
    <property type="entry name" value="Terminase_4"/>
    <property type="match status" value="1"/>
</dbReference>
<dbReference type="KEGG" id="ido:I598_1893"/>
<feature type="compositionally biased region" description="Polar residues" evidence="1">
    <location>
        <begin position="1"/>
        <end position="10"/>
    </location>
</feature>
<dbReference type="OrthoDB" id="7843333at2"/>
<organism evidence="2 3">
    <name type="scientific">Isoptericola dokdonensis DS-3</name>
    <dbReference type="NCBI Taxonomy" id="1300344"/>
    <lineage>
        <taxon>Bacteria</taxon>
        <taxon>Bacillati</taxon>
        <taxon>Actinomycetota</taxon>
        <taxon>Actinomycetes</taxon>
        <taxon>Micrococcales</taxon>
        <taxon>Promicromonosporaceae</taxon>
        <taxon>Isoptericola</taxon>
    </lineage>
</organism>
<dbReference type="STRING" id="1300344.I598_1893"/>
<feature type="compositionally biased region" description="Basic and acidic residues" evidence="1">
    <location>
        <begin position="42"/>
        <end position="53"/>
    </location>
</feature>
<evidence type="ECO:0000313" key="2">
    <source>
        <dbReference type="EMBL" id="ANC31441.1"/>
    </source>
</evidence>
<sequence>MAQQAATGRKQQPAALRILHGGRDAAGNPVDSGGRPIAPTRDFTRRAPDKPSDLSDDASWIWDLITSELEHVELLKPLDGGSLRVACETYARWKEAVRFRLERGLLSKNSQGVVTAPWVGIEERASKDFRAWCAEFGLTPAAEGKMPGAANAENENPFD</sequence>
<accession>A0A168FDI5</accession>
<name>A0A168FDI5_9MICO</name>
<gene>
    <name evidence="2" type="ORF">I598_1893</name>
</gene>
<dbReference type="RefSeq" id="WP_068202740.1">
    <property type="nucleotide sequence ID" value="NZ_CP014209.1"/>
</dbReference>
<dbReference type="Proteomes" id="UP000076794">
    <property type="component" value="Chromosome"/>
</dbReference>
<dbReference type="AlphaFoldDB" id="A0A168FDI5"/>
<protein>
    <submittedName>
        <fullName evidence="2">Phage terminase, small subunit</fullName>
    </submittedName>
</protein>
<feature type="region of interest" description="Disordered" evidence="1">
    <location>
        <begin position="1"/>
        <end position="54"/>
    </location>
</feature>
<keyword evidence="3" id="KW-1185">Reference proteome</keyword>
<dbReference type="PATRIC" id="fig|1300344.3.peg.1903"/>
<dbReference type="NCBIfam" id="TIGR01558">
    <property type="entry name" value="sm_term_P27"/>
    <property type="match status" value="1"/>
</dbReference>
<evidence type="ECO:0000313" key="3">
    <source>
        <dbReference type="Proteomes" id="UP000076794"/>
    </source>
</evidence>
<dbReference type="InterPro" id="IPR006448">
    <property type="entry name" value="Phage_term_ssu_P27"/>
</dbReference>
<proteinExistence type="predicted"/>
<evidence type="ECO:0000256" key="1">
    <source>
        <dbReference type="SAM" id="MobiDB-lite"/>
    </source>
</evidence>
<reference evidence="2 3" key="1">
    <citation type="submission" date="2016-01" db="EMBL/GenBank/DDBJ databases">
        <title>Complete genome sequence of a soil Actinobacterium, Isoptericola dokdonensis DS-3.</title>
        <authorList>
            <person name="Kwon S.-K."/>
            <person name="Kim J.F."/>
        </authorList>
    </citation>
    <scope>NUCLEOTIDE SEQUENCE [LARGE SCALE GENOMIC DNA]</scope>
    <source>
        <strain evidence="2 3">DS-3</strain>
    </source>
</reference>
<dbReference type="EMBL" id="CP014209">
    <property type="protein sequence ID" value="ANC31441.1"/>
    <property type="molecule type" value="Genomic_DNA"/>
</dbReference>